<gene>
    <name evidence="1" type="ORF">A1507_10410</name>
</gene>
<reference evidence="1 2" key="1">
    <citation type="submission" date="2016-03" db="EMBL/GenBank/DDBJ databases">
        <authorList>
            <person name="Ploux O."/>
        </authorList>
    </citation>
    <scope>NUCLEOTIDE SEQUENCE [LARGE SCALE GENOMIC DNA]</scope>
    <source>
        <strain evidence="1 2">R-45378</strain>
    </source>
</reference>
<organism evidence="1 2">
    <name type="scientific">Methylomonas koyamae</name>
    <dbReference type="NCBI Taxonomy" id="702114"/>
    <lineage>
        <taxon>Bacteria</taxon>
        <taxon>Pseudomonadati</taxon>
        <taxon>Pseudomonadota</taxon>
        <taxon>Gammaproteobacteria</taxon>
        <taxon>Methylococcales</taxon>
        <taxon>Methylococcaceae</taxon>
        <taxon>Methylomonas</taxon>
    </lineage>
</organism>
<dbReference type="AlphaFoldDB" id="A0A177NII0"/>
<dbReference type="RefSeq" id="WP_064040174.1">
    <property type="nucleotide sequence ID" value="NZ_LUUJ01000066.1"/>
</dbReference>
<evidence type="ECO:0000313" key="1">
    <source>
        <dbReference type="EMBL" id="OAI17652.1"/>
    </source>
</evidence>
<dbReference type="SUPFAM" id="SSF51182">
    <property type="entry name" value="RmlC-like cupins"/>
    <property type="match status" value="1"/>
</dbReference>
<dbReference type="Proteomes" id="UP000077857">
    <property type="component" value="Unassembled WGS sequence"/>
</dbReference>
<proteinExistence type="predicted"/>
<comment type="caution">
    <text evidence="1">The sequence shown here is derived from an EMBL/GenBank/DDBJ whole genome shotgun (WGS) entry which is preliminary data.</text>
</comment>
<name>A0A177NII0_9GAMM</name>
<dbReference type="InterPro" id="IPR011051">
    <property type="entry name" value="RmlC_Cupin_sf"/>
</dbReference>
<dbReference type="OrthoDB" id="7843074at2"/>
<accession>A0A177NII0</accession>
<dbReference type="Gene3D" id="2.60.120.10">
    <property type="entry name" value="Jelly Rolls"/>
    <property type="match status" value="1"/>
</dbReference>
<dbReference type="EMBL" id="LUUJ01000066">
    <property type="protein sequence ID" value="OAI17652.1"/>
    <property type="molecule type" value="Genomic_DNA"/>
</dbReference>
<protein>
    <submittedName>
        <fullName evidence="1">Regulator</fullName>
    </submittedName>
</protein>
<evidence type="ECO:0000313" key="2">
    <source>
        <dbReference type="Proteomes" id="UP000077857"/>
    </source>
</evidence>
<dbReference type="InterPro" id="IPR014710">
    <property type="entry name" value="RmlC-like_jellyroll"/>
</dbReference>
<sequence>MSAYLFDDRRICWQTLAGFEHLTYSILNLDETRGSVDVLFKFAAQRQILLHRHKVLNKTFVVQGEHRLYHADGSIKEIRACGSYTVSPAKEEPHREGGGEIDAVVLFQILGDGGVFYEILDDAGQIVASLGMADFAELYRAQCAADSAAA</sequence>